<dbReference type="KEGG" id="ccan:109688343"/>
<feature type="region of interest" description="Disordered" evidence="1">
    <location>
        <begin position="59"/>
        <end position="107"/>
    </location>
</feature>
<feature type="compositionally biased region" description="Gly residues" evidence="1">
    <location>
        <begin position="278"/>
        <end position="290"/>
    </location>
</feature>
<feature type="compositionally biased region" description="Low complexity" evidence="1">
    <location>
        <begin position="296"/>
        <end position="311"/>
    </location>
</feature>
<accession>A0A8B7UTL2</accession>
<protein>
    <submittedName>
        <fullName evidence="2">Circumsporozoite protein-like</fullName>
    </submittedName>
</protein>
<gene>
    <name evidence="2" type="primary">LOC109688343</name>
</gene>
<feature type="compositionally biased region" description="Basic and acidic residues" evidence="1">
    <location>
        <begin position="177"/>
        <end position="194"/>
    </location>
</feature>
<feature type="compositionally biased region" description="Basic and acidic residues" evidence="1">
    <location>
        <begin position="429"/>
        <end position="439"/>
    </location>
</feature>
<dbReference type="RefSeq" id="XP_020022249.1">
    <property type="nucleotide sequence ID" value="XM_020166660.1"/>
</dbReference>
<feature type="region of interest" description="Disordered" evidence="1">
    <location>
        <begin position="147"/>
        <end position="439"/>
    </location>
</feature>
<reference evidence="2" key="1">
    <citation type="submission" date="2025-08" db="UniProtKB">
        <authorList>
            <consortium name="RefSeq"/>
        </authorList>
    </citation>
    <scope>IDENTIFICATION</scope>
    <source>
        <tissue evidence="2">Leukocyte</tissue>
    </source>
</reference>
<feature type="compositionally biased region" description="Low complexity" evidence="1">
    <location>
        <begin position="347"/>
        <end position="367"/>
    </location>
</feature>
<evidence type="ECO:0000256" key="1">
    <source>
        <dbReference type="SAM" id="MobiDB-lite"/>
    </source>
</evidence>
<name>A0A8B7UTL2_CASCN</name>
<sequence>MCITTPIGSCLAPATRSLKPLGAILGEAPRRMRSAFPSTPPLIVVCALMTSLVGAAHPGLPMGGEAQRGAGGGVRERRSRSRRGPVLRPTPGRREKSTPSYSCPLPAPCRPGRGWGAEVAAAPPGLDGEERAGGARWVKPARAARVLPGEGRGGHLGSPLPPPPAPCNPARRRRARDPRAHRSEPASEEREARCGRGCAARPSREEAARAHTSFDTWSRRLRAAQPGPAAGHERARDAGGDGAGRGGGAAATCGRGREPGGDSSGGGGAGPQECLLAGGRGRPRGGGGGDHGGRGRWLQGAGADLRAAAGLPHPRRVPAGEAQGPHCPLPAALGGRCRRGGGGGRGAAQWGPGQSRPPAAAAGPGPESAEDGGEVRQRPVPGHHGVCGGLQVDAGDVLPPAWSGPLDVQTGPEAGDVAGAEVGASLPALERKDNDSSYI</sequence>
<feature type="compositionally biased region" description="Low complexity" evidence="1">
    <location>
        <begin position="411"/>
        <end position="424"/>
    </location>
</feature>
<organism evidence="2">
    <name type="scientific">Castor canadensis</name>
    <name type="common">American beaver</name>
    <dbReference type="NCBI Taxonomy" id="51338"/>
    <lineage>
        <taxon>Eukaryota</taxon>
        <taxon>Metazoa</taxon>
        <taxon>Chordata</taxon>
        <taxon>Craniata</taxon>
        <taxon>Vertebrata</taxon>
        <taxon>Euteleostomi</taxon>
        <taxon>Mammalia</taxon>
        <taxon>Eutheria</taxon>
        <taxon>Euarchontoglires</taxon>
        <taxon>Glires</taxon>
        <taxon>Rodentia</taxon>
        <taxon>Castorimorpha</taxon>
        <taxon>Castoridae</taxon>
        <taxon>Castor</taxon>
    </lineage>
</organism>
<proteinExistence type="predicted"/>
<evidence type="ECO:0000313" key="2">
    <source>
        <dbReference type="RefSeq" id="XP_020022249.1"/>
    </source>
</evidence>
<dbReference type="AlphaFoldDB" id="A0A8B7UTL2"/>
<feature type="compositionally biased region" description="Gly residues" evidence="1">
    <location>
        <begin position="240"/>
        <end position="249"/>
    </location>
</feature>